<evidence type="ECO:0000256" key="2">
    <source>
        <dbReference type="ARBA" id="ARBA00023306"/>
    </source>
</evidence>
<reference evidence="4 5" key="1">
    <citation type="submission" date="2014-03" db="EMBL/GenBank/DDBJ databases">
        <title>Draft genome of the hookworm Oesophagostomum dentatum.</title>
        <authorList>
            <person name="Mitreva M."/>
        </authorList>
    </citation>
    <scope>NUCLEOTIDE SEQUENCE [LARGE SCALE GENOMIC DNA]</scope>
    <source>
        <strain evidence="4 5">OD-Hann</strain>
    </source>
</reference>
<feature type="compositionally biased region" description="Polar residues" evidence="3">
    <location>
        <begin position="567"/>
        <end position="576"/>
    </location>
</feature>
<dbReference type="GO" id="GO:0019888">
    <property type="term" value="F:protein phosphatase regulator activity"/>
    <property type="evidence" value="ECO:0007669"/>
    <property type="project" value="TreeGrafter"/>
</dbReference>
<dbReference type="GO" id="GO:0005829">
    <property type="term" value="C:cytosol"/>
    <property type="evidence" value="ECO:0007669"/>
    <property type="project" value="TreeGrafter"/>
</dbReference>
<sequence>MGAISELLQNIVWIPEVTDDFEKIKQWYVSEGVCMKMVEMLDPNQPECVHENIMELYTNLVRNTREQMYALEAKNDVLNDELQSEKLVSVLMEKMQQRDENGRVNPSIIRNVCEILVCLLSSNHILYRPSHTLYKEFNAEIPWVGGNPSAALDGARSETGKDAEEKLWCPDSTRIVESVVAKSVASLMKIVIEDLEQDKDPADDTWYYILRVIVELCDTNFLPTHTTLLAHFEKCDVKKLFLSVYRRRKWSILHGLIQRIVSFVLFSVMEKPSPLTAFFFKNLNILEMVRYGVDPICVLPKIDLYSLRTHHIHIVLAIEQARKSSQNKETVEELLKDCKFWPEVVAKVDEWLSWNLPDPEVANVRPSLTTETIGDVMDDFERQIGAPQQHVLNEFKTQTVSVPMTDVFDTALAELQVSSETKGFSIRSIHVCKVDMDLEENDVDESKFEAMCSTKKCSLLDEWPLQTDQSGDNWPETKKSNGDTTFDWPGASNNSKLNDSVSFPVQWDTTPNKNTSASSEDWAQFPQDSSTPKKSDEDDEWADFSSVKSSRSFGSDKFSAWPDAVGENTSWPTSKGTDVPDPVMTGFATGVINSSLDSLDKKSANESEC</sequence>
<name>A0A0B1T5Y7_OESDE</name>
<evidence type="ECO:0000256" key="3">
    <source>
        <dbReference type="SAM" id="MobiDB-lite"/>
    </source>
</evidence>
<accession>A0A0B1T5Y7</accession>
<evidence type="ECO:0000256" key="1">
    <source>
        <dbReference type="ARBA" id="ARBA00006180"/>
    </source>
</evidence>
<comment type="similarity">
    <text evidence="1">Belongs to the SAPS family.</text>
</comment>
<dbReference type="GO" id="GO:0019903">
    <property type="term" value="F:protein phosphatase binding"/>
    <property type="evidence" value="ECO:0007669"/>
    <property type="project" value="InterPro"/>
</dbReference>
<dbReference type="InterPro" id="IPR007587">
    <property type="entry name" value="SAPS"/>
</dbReference>
<organism evidence="4 5">
    <name type="scientific">Oesophagostomum dentatum</name>
    <name type="common">Nodular worm</name>
    <dbReference type="NCBI Taxonomy" id="61180"/>
    <lineage>
        <taxon>Eukaryota</taxon>
        <taxon>Metazoa</taxon>
        <taxon>Ecdysozoa</taxon>
        <taxon>Nematoda</taxon>
        <taxon>Chromadorea</taxon>
        <taxon>Rhabditida</taxon>
        <taxon>Rhabditina</taxon>
        <taxon>Rhabditomorpha</taxon>
        <taxon>Strongyloidea</taxon>
        <taxon>Strongylidae</taxon>
        <taxon>Oesophagostomum</taxon>
    </lineage>
</organism>
<gene>
    <name evidence="4" type="ORF">OESDEN_07106</name>
</gene>
<evidence type="ECO:0008006" key="6">
    <source>
        <dbReference type="Google" id="ProtNLM"/>
    </source>
</evidence>
<evidence type="ECO:0000313" key="5">
    <source>
        <dbReference type="Proteomes" id="UP000053660"/>
    </source>
</evidence>
<dbReference type="EMBL" id="KN551010">
    <property type="protein sequence ID" value="KHJ92993.1"/>
    <property type="molecule type" value="Genomic_DNA"/>
</dbReference>
<dbReference type="GO" id="GO:0005634">
    <property type="term" value="C:nucleus"/>
    <property type="evidence" value="ECO:0007669"/>
    <property type="project" value="TreeGrafter"/>
</dbReference>
<dbReference type="PANTHER" id="PTHR12634">
    <property type="entry name" value="SIT4 YEAST -ASSOCIATING PROTEIN-RELATED"/>
    <property type="match status" value="1"/>
</dbReference>
<dbReference type="OrthoDB" id="295029at2759"/>
<feature type="region of interest" description="Disordered" evidence="3">
    <location>
        <begin position="465"/>
        <end position="582"/>
    </location>
</feature>
<dbReference type="PANTHER" id="PTHR12634:SF8">
    <property type="entry name" value="FIERY MOUNTAIN, ISOFORM D"/>
    <property type="match status" value="1"/>
</dbReference>
<keyword evidence="2" id="KW-0131">Cell cycle</keyword>
<evidence type="ECO:0000313" key="4">
    <source>
        <dbReference type="EMBL" id="KHJ92993.1"/>
    </source>
</evidence>
<dbReference type="Proteomes" id="UP000053660">
    <property type="component" value="Unassembled WGS sequence"/>
</dbReference>
<feature type="compositionally biased region" description="Polar residues" evidence="3">
    <location>
        <begin position="491"/>
        <end position="530"/>
    </location>
</feature>
<keyword evidence="5" id="KW-1185">Reference proteome</keyword>
<dbReference type="AlphaFoldDB" id="A0A0B1T5Y7"/>
<feature type="compositionally biased region" description="Low complexity" evidence="3">
    <location>
        <begin position="545"/>
        <end position="555"/>
    </location>
</feature>
<proteinExistence type="inferred from homology"/>
<protein>
    <recommendedName>
        <fullName evidence="6">SIT4 phosphatase-associated protein</fullName>
    </recommendedName>
</protein>
<dbReference type="Pfam" id="PF04499">
    <property type="entry name" value="SAPS"/>
    <property type="match status" value="1"/>
</dbReference>